<dbReference type="AlphaFoldDB" id="A0A3N4IRB1"/>
<organism evidence="1 2">
    <name type="scientific">Choiromyces venosus 120613-1</name>
    <dbReference type="NCBI Taxonomy" id="1336337"/>
    <lineage>
        <taxon>Eukaryota</taxon>
        <taxon>Fungi</taxon>
        <taxon>Dikarya</taxon>
        <taxon>Ascomycota</taxon>
        <taxon>Pezizomycotina</taxon>
        <taxon>Pezizomycetes</taxon>
        <taxon>Pezizales</taxon>
        <taxon>Tuberaceae</taxon>
        <taxon>Choiromyces</taxon>
    </lineage>
</organism>
<protein>
    <submittedName>
        <fullName evidence="1">Uncharacterized protein</fullName>
    </submittedName>
</protein>
<sequence>MYRIQHFTLASATRPVSWFGFDHVMGAHFQISLFPCRHHTTPSLTHIRTSEYNISKKKIQ</sequence>
<evidence type="ECO:0000313" key="1">
    <source>
        <dbReference type="EMBL" id="RPA88702.1"/>
    </source>
</evidence>
<keyword evidence="2" id="KW-1185">Reference proteome</keyword>
<name>A0A3N4IRB1_9PEZI</name>
<evidence type="ECO:0000313" key="2">
    <source>
        <dbReference type="Proteomes" id="UP000276215"/>
    </source>
</evidence>
<dbReference type="EMBL" id="ML120705">
    <property type="protein sequence ID" value="RPA88702.1"/>
    <property type="molecule type" value="Genomic_DNA"/>
</dbReference>
<proteinExistence type="predicted"/>
<accession>A0A3N4IRB1</accession>
<reference evidence="1 2" key="1">
    <citation type="journal article" date="2018" name="Nat. Ecol. Evol.">
        <title>Pezizomycetes genomes reveal the molecular basis of ectomycorrhizal truffle lifestyle.</title>
        <authorList>
            <person name="Murat C."/>
            <person name="Payen T."/>
            <person name="Noel B."/>
            <person name="Kuo A."/>
            <person name="Morin E."/>
            <person name="Chen J."/>
            <person name="Kohler A."/>
            <person name="Krizsan K."/>
            <person name="Balestrini R."/>
            <person name="Da Silva C."/>
            <person name="Montanini B."/>
            <person name="Hainaut M."/>
            <person name="Levati E."/>
            <person name="Barry K.W."/>
            <person name="Belfiori B."/>
            <person name="Cichocki N."/>
            <person name="Clum A."/>
            <person name="Dockter R.B."/>
            <person name="Fauchery L."/>
            <person name="Guy J."/>
            <person name="Iotti M."/>
            <person name="Le Tacon F."/>
            <person name="Lindquist E.A."/>
            <person name="Lipzen A."/>
            <person name="Malagnac F."/>
            <person name="Mello A."/>
            <person name="Molinier V."/>
            <person name="Miyauchi S."/>
            <person name="Poulain J."/>
            <person name="Riccioni C."/>
            <person name="Rubini A."/>
            <person name="Sitrit Y."/>
            <person name="Splivallo R."/>
            <person name="Traeger S."/>
            <person name="Wang M."/>
            <person name="Zifcakova L."/>
            <person name="Wipf D."/>
            <person name="Zambonelli A."/>
            <person name="Paolocci F."/>
            <person name="Nowrousian M."/>
            <person name="Ottonello S."/>
            <person name="Baldrian P."/>
            <person name="Spatafora J.W."/>
            <person name="Henrissat B."/>
            <person name="Nagy L.G."/>
            <person name="Aury J.M."/>
            <person name="Wincker P."/>
            <person name="Grigoriev I.V."/>
            <person name="Bonfante P."/>
            <person name="Martin F.M."/>
        </authorList>
    </citation>
    <scope>NUCLEOTIDE SEQUENCE [LARGE SCALE GENOMIC DNA]</scope>
    <source>
        <strain evidence="1 2">120613-1</strain>
    </source>
</reference>
<gene>
    <name evidence="1" type="ORF">L873DRAFT_1824166</name>
</gene>
<dbReference type="Proteomes" id="UP000276215">
    <property type="component" value="Unassembled WGS sequence"/>
</dbReference>